<keyword evidence="1" id="KW-0489">Methyltransferase</keyword>
<dbReference type="AlphaFoldDB" id="A0A0A7KTY0"/>
<dbReference type="GO" id="GO:0032259">
    <property type="term" value="P:methylation"/>
    <property type="evidence" value="ECO:0007669"/>
    <property type="project" value="UniProtKB-KW"/>
</dbReference>
<accession>A0A0A7KTY0</accession>
<sequence>MADYRGSTTPAATRDMTQTPPYLFRALDLEFNFALDAAALPETALCQKYLTPDIDALSVDWGDFISPSVRSPWVWLNPPYSDIGPWVEKAIEQQGRGIGTVMLVPQDTSTEWYPGERASEVRHITGYHDDNGKWRNGRVNFINKETGEEMKGNPKGSMFLIFAPGWRGECRIRDVSKLTLLLAGAEPISAAA</sequence>
<dbReference type="Pfam" id="PF05869">
    <property type="entry name" value="Dam"/>
    <property type="match status" value="1"/>
</dbReference>
<reference evidence="1" key="2">
    <citation type="journal article" date="2015" name="Vet. Microbiol.">
        <title>Variants of a genomic island in Aeromonas salmonicida subsp. salmonicida link isolates with their geographical origins.</title>
        <authorList>
            <person name="Emond-Rheault J.G."/>
            <person name="Vincent A.T."/>
            <person name="Trudel M.V."/>
            <person name="Brochu F."/>
            <person name="Boyle B."/>
            <person name="Tanaka K.H."/>
            <person name="Attere S.A."/>
            <person name="Jubinville E."/>
            <person name="Loch T.P."/>
            <person name="Winters A.D."/>
            <person name="Faisal M."/>
            <person name="Frenette M."/>
            <person name="Derome N."/>
            <person name="Charette S.J."/>
        </authorList>
    </citation>
    <scope>NUCLEOTIDE SEQUENCE</scope>
    <source>
        <strain evidence="1">HER1085</strain>
    </source>
</reference>
<dbReference type="GO" id="GO:0009307">
    <property type="term" value="P:DNA restriction-modification system"/>
    <property type="evidence" value="ECO:0007669"/>
    <property type="project" value="InterPro"/>
</dbReference>
<dbReference type="GO" id="GO:0003677">
    <property type="term" value="F:DNA binding"/>
    <property type="evidence" value="ECO:0007669"/>
    <property type="project" value="InterPro"/>
</dbReference>
<reference evidence="1" key="1">
    <citation type="submission" date="2014-03" db="EMBL/GenBank/DDBJ databases">
        <authorList>
            <person name="Emond-Rheault J.-G."/>
            <person name="Trudel M.V."/>
            <person name="Vincent A.T."/>
            <person name="Brochu F."/>
            <person name="Boyle B."/>
            <person name="Tanaka K.H."/>
            <person name="Attere S.A."/>
            <person name="Jubinville E."/>
            <person name="Frenette M."/>
            <person name="Derome N."/>
            <person name="Charette S.J."/>
        </authorList>
    </citation>
    <scope>NUCLEOTIDE SEQUENCE</scope>
    <source>
        <strain evidence="1">HER1085</strain>
    </source>
</reference>
<dbReference type="EMBL" id="KJ626179">
    <property type="protein sequence ID" value="AIZ49622.1"/>
    <property type="molecule type" value="Genomic_DNA"/>
</dbReference>
<protein>
    <submittedName>
        <fullName evidence="1">Phage N-6-adenine-methyltransferase</fullName>
    </submittedName>
</protein>
<organism evidence="1">
    <name type="scientific">Aeromonas salmonicida subsp. salmonicida</name>
    <dbReference type="NCBI Taxonomy" id="29491"/>
    <lineage>
        <taxon>Bacteria</taxon>
        <taxon>Pseudomonadati</taxon>
        <taxon>Pseudomonadota</taxon>
        <taxon>Gammaproteobacteria</taxon>
        <taxon>Aeromonadales</taxon>
        <taxon>Aeromonadaceae</taxon>
        <taxon>Aeromonas</taxon>
    </lineage>
</organism>
<dbReference type="NCBIfam" id="TIGR01712">
    <property type="entry name" value="phage_N6A_met"/>
    <property type="match status" value="1"/>
</dbReference>
<evidence type="ECO:0000313" key="1">
    <source>
        <dbReference type="EMBL" id="AIZ49622.1"/>
    </source>
</evidence>
<dbReference type="RefSeq" id="WP_043150678.1">
    <property type="nucleotide sequence ID" value="NZ_CDDW01000001.1"/>
</dbReference>
<proteinExistence type="predicted"/>
<keyword evidence="1" id="KW-0808">Transferase</keyword>
<dbReference type="GO" id="GO:0009007">
    <property type="term" value="F:site-specific DNA-methyltransferase (adenine-specific) activity"/>
    <property type="evidence" value="ECO:0007669"/>
    <property type="project" value="InterPro"/>
</dbReference>
<dbReference type="InterPro" id="IPR008593">
    <property type="entry name" value="Dam_MeTrfase"/>
</dbReference>
<name>A0A0A7KTY0_AERSS</name>